<reference evidence="2" key="1">
    <citation type="submission" date="2021-06" db="EMBL/GenBank/DDBJ databases">
        <authorList>
            <person name="Hodson N. C."/>
            <person name="Mongue J. A."/>
            <person name="Jaron S. K."/>
        </authorList>
    </citation>
    <scope>NUCLEOTIDE SEQUENCE</scope>
</reference>
<evidence type="ECO:0000256" key="1">
    <source>
        <dbReference type="SAM" id="Phobius"/>
    </source>
</evidence>
<gene>
    <name evidence="2" type="ORF">AFUS01_LOCUS12997</name>
</gene>
<dbReference type="Proteomes" id="UP000708208">
    <property type="component" value="Unassembled WGS sequence"/>
</dbReference>
<keyword evidence="1" id="KW-0472">Membrane</keyword>
<keyword evidence="3" id="KW-1185">Reference proteome</keyword>
<dbReference type="AlphaFoldDB" id="A0A8J2JQV5"/>
<proteinExistence type="predicted"/>
<protein>
    <submittedName>
        <fullName evidence="2">Uncharacterized protein</fullName>
    </submittedName>
</protein>
<dbReference type="EMBL" id="CAJVCH010104050">
    <property type="protein sequence ID" value="CAG7723943.1"/>
    <property type="molecule type" value="Genomic_DNA"/>
</dbReference>
<organism evidence="2 3">
    <name type="scientific">Allacma fusca</name>
    <dbReference type="NCBI Taxonomy" id="39272"/>
    <lineage>
        <taxon>Eukaryota</taxon>
        <taxon>Metazoa</taxon>
        <taxon>Ecdysozoa</taxon>
        <taxon>Arthropoda</taxon>
        <taxon>Hexapoda</taxon>
        <taxon>Collembola</taxon>
        <taxon>Symphypleona</taxon>
        <taxon>Sminthuridae</taxon>
        <taxon>Allacma</taxon>
    </lineage>
</organism>
<evidence type="ECO:0000313" key="2">
    <source>
        <dbReference type="EMBL" id="CAG7723943.1"/>
    </source>
</evidence>
<sequence>MAEARRSHMNMKQRQFVKTRKKSLKLIVRARNEDVRGNACAAFSSIFFREDFVAKSLRALVAYFRSLIFILIYLNRTGMFWRFISYCLIKIVNQITLFIYEPVPPNEICVIFGLDSPAGMGTFIFSNQLFEDYQRADEELMTEDEKEDERSQAEQFAERINSMIEYYRDVLQQ</sequence>
<name>A0A8J2JQV5_9HEXA</name>
<keyword evidence="1" id="KW-0812">Transmembrane</keyword>
<evidence type="ECO:0000313" key="3">
    <source>
        <dbReference type="Proteomes" id="UP000708208"/>
    </source>
</evidence>
<accession>A0A8J2JQV5</accession>
<comment type="caution">
    <text evidence="2">The sequence shown here is derived from an EMBL/GenBank/DDBJ whole genome shotgun (WGS) entry which is preliminary data.</text>
</comment>
<keyword evidence="1" id="KW-1133">Transmembrane helix</keyword>
<feature type="transmembrane region" description="Helical" evidence="1">
    <location>
        <begin position="57"/>
        <end position="74"/>
    </location>
</feature>